<dbReference type="RefSeq" id="WP_053967586.1">
    <property type="nucleotide sequence ID" value="NZ_JAWJXX010000016.1"/>
</dbReference>
<evidence type="ECO:0000313" key="3">
    <source>
        <dbReference type="EMBL" id="NLV05808.1"/>
    </source>
</evidence>
<dbReference type="InterPro" id="IPR040624">
    <property type="entry name" value="HalOD1"/>
</dbReference>
<keyword evidence="4" id="KW-1185">Reference proteome</keyword>
<dbReference type="Pfam" id="PF18545">
    <property type="entry name" value="HalOD1"/>
    <property type="match status" value="1"/>
</dbReference>
<comment type="caution">
    <text evidence="2">The sequence shown here is derived from an EMBL/GenBank/DDBJ whole genome shotgun (WGS) entry which is preliminary data.</text>
</comment>
<dbReference type="PATRIC" id="fig|1705562.3.peg.2733"/>
<dbReference type="EMBL" id="LIUF01000002">
    <property type="protein sequence ID" value="KOX93902.1"/>
    <property type="molecule type" value="Genomic_DNA"/>
</dbReference>
<protein>
    <recommendedName>
        <fullName evidence="1">Halobacterial output domain-containing protein</fullName>
    </recommendedName>
</protein>
<organism evidence="2 4">
    <name type="scientific">Haloarcula rubripromontorii</name>
    <dbReference type="NCBI Taxonomy" id="1705562"/>
    <lineage>
        <taxon>Archaea</taxon>
        <taxon>Methanobacteriati</taxon>
        <taxon>Methanobacteriota</taxon>
        <taxon>Stenosarchaea group</taxon>
        <taxon>Halobacteria</taxon>
        <taxon>Halobacteriales</taxon>
        <taxon>Haloarculaceae</taxon>
        <taxon>Haloarcula</taxon>
    </lineage>
</organism>
<sequence>MSQAKLVYRPTPNEPLSETIVHAVADTLGVDPVDLDDRISDCIDPDALDRLFRPDTDGTPSPDGLVVFSMAGCRIEVEGNRSVLVTPSRDISAATGLEA</sequence>
<evidence type="ECO:0000259" key="1">
    <source>
        <dbReference type="Pfam" id="PF18545"/>
    </source>
</evidence>
<dbReference type="AlphaFoldDB" id="A0A0M9AKK6"/>
<proteinExistence type="predicted"/>
<dbReference type="EMBL" id="WOWB01000001">
    <property type="protein sequence ID" value="NLV05808.1"/>
    <property type="molecule type" value="Genomic_DNA"/>
</dbReference>
<reference evidence="3" key="2">
    <citation type="submission" date="2019-12" db="EMBL/GenBank/DDBJ databases">
        <title>The whole-genome sequencing of Haloarcula japonica strain pws8.</title>
        <authorList>
            <person name="Verma D.K."/>
            <person name="Gopal K."/>
            <person name="Prasad E.S."/>
        </authorList>
    </citation>
    <scope>NUCLEOTIDE SEQUENCE</scope>
    <source>
        <strain evidence="3">Pws8</strain>
    </source>
</reference>
<dbReference type="Proteomes" id="UP000610611">
    <property type="component" value="Unassembled WGS sequence"/>
</dbReference>
<accession>A0A0M9AKK6</accession>
<gene>
    <name evidence="2" type="ORF">AMS69_08270</name>
    <name evidence="3" type="ORF">GOC83_06605</name>
</gene>
<name>A0A0M9AKK6_9EURY</name>
<reference evidence="2 4" key="1">
    <citation type="submission" date="2015-08" db="EMBL/GenBank/DDBJ databases">
        <title>Genomes of Isolates from Cabo Rojo, PR.</title>
        <authorList>
            <person name="Sanchez-Nieves R.L."/>
            <person name="Montalvo-Rodriguez R."/>
        </authorList>
    </citation>
    <scope>NUCLEOTIDE SEQUENCE [LARGE SCALE GENOMIC DNA]</scope>
    <source>
        <strain evidence="2 4">SL3</strain>
    </source>
</reference>
<evidence type="ECO:0000313" key="4">
    <source>
        <dbReference type="Proteomes" id="UP000037729"/>
    </source>
</evidence>
<dbReference type="OrthoDB" id="271604at2157"/>
<feature type="domain" description="Halobacterial output" evidence="1">
    <location>
        <begin position="13"/>
        <end position="87"/>
    </location>
</feature>
<dbReference type="Proteomes" id="UP000037729">
    <property type="component" value="Unassembled WGS sequence"/>
</dbReference>
<evidence type="ECO:0000313" key="2">
    <source>
        <dbReference type="EMBL" id="KOX93902.1"/>
    </source>
</evidence>